<sequence length="127" mass="15059">AGWNPSQRLSFMQDHEGFFGRKDYAEDVTGAYYANRLAVCEYLEKIKRQACVLVLREVRPEYYAPLGVGILREASRHAFNQKPETPTTIDEAFKIMQTRLRIPIEKFRQISWILKNYGKQKRLKQWF</sequence>
<dbReference type="EMBL" id="BARV01006876">
    <property type="protein sequence ID" value="GAI17562.1"/>
    <property type="molecule type" value="Genomic_DNA"/>
</dbReference>
<dbReference type="Pfam" id="PF04895">
    <property type="entry name" value="Nre_C"/>
    <property type="match status" value="1"/>
</dbReference>
<dbReference type="InterPro" id="IPR033167">
    <property type="entry name" value="Nre"/>
</dbReference>
<dbReference type="PANTHER" id="PTHR38136">
    <property type="entry name" value="DNA REPAIR PROTEIN"/>
    <property type="match status" value="1"/>
</dbReference>
<comment type="caution">
    <text evidence="2">The sequence shown here is derived from an EMBL/GenBank/DDBJ whole genome shotgun (WGS) entry which is preliminary data.</text>
</comment>
<name>X1LE48_9ZZZZ</name>
<feature type="domain" description="Archaeal Nre C-terminal" evidence="1">
    <location>
        <begin position="16"/>
        <end position="126"/>
    </location>
</feature>
<dbReference type="AlphaFoldDB" id="X1LE48"/>
<gene>
    <name evidence="2" type="ORF">S06H3_14069</name>
</gene>
<proteinExistence type="predicted"/>
<reference evidence="2" key="1">
    <citation type="journal article" date="2014" name="Front. Microbiol.">
        <title>High frequency of phylogenetically diverse reductive dehalogenase-homologous genes in deep subseafloor sedimentary metagenomes.</title>
        <authorList>
            <person name="Kawai M."/>
            <person name="Futagami T."/>
            <person name="Toyoda A."/>
            <person name="Takaki Y."/>
            <person name="Nishi S."/>
            <person name="Hori S."/>
            <person name="Arai W."/>
            <person name="Tsubouchi T."/>
            <person name="Morono Y."/>
            <person name="Uchiyama I."/>
            <person name="Ito T."/>
            <person name="Fujiyama A."/>
            <person name="Inagaki F."/>
            <person name="Takami H."/>
        </authorList>
    </citation>
    <scope>NUCLEOTIDE SEQUENCE</scope>
    <source>
        <strain evidence="2">Expedition CK06-06</strain>
    </source>
</reference>
<feature type="non-terminal residue" evidence="2">
    <location>
        <position position="1"/>
    </location>
</feature>
<dbReference type="GO" id="GO:0006281">
    <property type="term" value="P:DNA repair"/>
    <property type="evidence" value="ECO:0007669"/>
    <property type="project" value="InterPro"/>
</dbReference>
<evidence type="ECO:0000313" key="2">
    <source>
        <dbReference type="EMBL" id="GAI17562.1"/>
    </source>
</evidence>
<dbReference type="PANTHER" id="PTHR38136:SF2">
    <property type="entry name" value="DNA REPAIR PROTEIN"/>
    <property type="match status" value="1"/>
</dbReference>
<evidence type="ECO:0000259" key="1">
    <source>
        <dbReference type="Pfam" id="PF04895"/>
    </source>
</evidence>
<accession>X1LE48</accession>
<organism evidence="2">
    <name type="scientific">marine sediment metagenome</name>
    <dbReference type="NCBI Taxonomy" id="412755"/>
    <lineage>
        <taxon>unclassified sequences</taxon>
        <taxon>metagenomes</taxon>
        <taxon>ecological metagenomes</taxon>
    </lineage>
</organism>
<protein>
    <recommendedName>
        <fullName evidence="1">Archaeal Nre C-terminal domain-containing protein</fullName>
    </recommendedName>
</protein>
<dbReference type="InterPro" id="IPR006979">
    <property type="entry name" value="Nre_C"/>
</dbReference>